<dbReference type="EMBL" id="LR797246">
    <property type="protein sequence ID" value="CAB4195465.1"/>
    <property type="molecule type" value="Genomic_DNA"/>
</dbReference>
<evidence type="ECO:0000313" key="2">
    <source>
        <dbReference type="EMBL" id="CAB4195465.1"/>
    </source>
</evidence>
<accession>A0A6J5RSW5</accession>
<name>A0A6J5RSW5_9CAUD</name>
<gene>
    <name evidence="2" type="ORF">UFOVP1299_13</name>
</gene>
<reference evidence="2" key="1">
    <citation type="submission" date="2020-05" db="EMBL/GenBank/DDBJ databases">
        <authorList>
            <person name="Chiriac C."/>
            <person name="Salcher M."/>
            <person name="Ghai R."/>
            <person name="Kavagutti S V."/>
        </authorList>
    </citation>
    <scope>NUCLEOTIDE SEQUENCE</scope>
</reference>
<sequence length="148" mass="15433">MKIILDTNNEEDKAIISQIRGLLGFAAWVEAANAMDEGGNSDSAKPPQKASMERKESLGTGTGTGASPAHTSSVQAGAPEHTIPAVSAVDMTALFTAFQKLGSDTSSGDAREVFLKFLEDNALPSATAVKNVPPDLHQSLLRALNARA</sequence>
<evidence type="ECO:0000256" key="1">
    <source>
        <dbReference type="SAM" id="MobiDB-lite"/>
    </source>
</evidence>
<proteinExistence type="predicted"/>
<organism evidence="2">
    <name type="scientific">uncultured Caudovirales phage</name>
    <dbReference type="NCBI Taxonomy" id="2100421"/>
    <lineage>
        <taxon>Viruses</taxon>
        <taxon>Duplodnaviria</taxon>
        <taxon>Heunggongvirae</taxon>
        <taxon>Uroviricota</taxon>
        <taxon>Caudoviricetes</taxon>
        <taxon>Peduoviridae</taxon>
        <taxon>Maltschvirus</taxon>
        <taxon>Maltschvirus maltsch</taxon>
    </lineage>
</organism>
<protein>
    <submittedName>
        <fullName evidence="2">Uncharacterized protein</fullName>
    </submittedName>
</protein>
<feature type="region of interest" description="Disordered" evidence="1">
    <location>
        <begin position="36"/>
        <end position="81"/>
    </location>
</feature>